<dbReference type="InterPro" id="IPR010610">
    <property type="entry name" value="EryCIII-like_C"/>
</dbReference>
<protein>
    <recommendedName>
        <fullName evidence="1">Erythromycin biosynthesis protein CIII-like C-terminal domain-containing protein</fullName>
    </recommendedName>
</protein>
<reference evidence="2 3" key="1">
    <citation type="submission" date="2020-10" db="EMBL/GenBank/DDBJ databases">
        <title>The Coptis chinensis genome and diversification of protoberbering-type alkaloids.</title>
        <authorList>
            <person name="Wang B."/>
            <person name="Shu S."/>
            <person name="Song C."/>
            <person name="Liu Y."/>
        </authorList>
    </citation>
    <scope>NUCLEOTIDE SEQUENCE [LARGE SCALE GENOMIC DNA]</scope>
    <source>
        <strain evidence="2">HL-2020</strain>
        <tissue evidence="2">Leaf</tissue>
    </source>
</reference>
<feature type="domain" description="Erythromycin biosynthesis protein CIII-like C-terminal" evidence="1">
    <location>
        <begin position="384"/>
        <end position="438"/>
    </location>
</feature>
<dbReference type="InterPro" id="IPR050426">
    <property type="entry name" value="Glycosyltransferase_28"/>
</dbReference>
<evidence type="ECO:0000313" key="2">
    <source>
        <dbReference type="EMBL" id="KAF9603992.1"/>
    </source>
</evidence>
<name>A0A835HT75_9MAGN</name>
<evidence type="ECO:0000313" key="3">
    <source>
        <dbReference type="Proteomes" id="UP000631114"/>
    </source>
</evidence>
<sequence>MESESSKKARAVFMAFGTKGDVLPISAIAACFAIDQLQYQVFLITHSSHQNLIPHLAAKSVSFLPVSSPPVVSAYQDHSTSESVEISFSMQKKIITKEHRNECLDVMGRIFGDGPSMEDDFIVINFFALEGWSLAELFRVRCVVAAPYVVPYSAPSSFERQFKKDIPLLFNYLQLVPPHKVCWNDVIHWMWPLFTEDWGSWRSELNLSPCPFMDPVTGLPTSHDWVQSPMLLYGFSKEVVECPGCLFYQFFTICGIICYVLLTEGNNRDLSIQFSERYLHPKDELCSTHMDLQCFLMTSTSDVPIFIGFSSVGSMGFLRNSRAFLLVLQAVIQITNYRFILFTAGYEPLDSAIQMLAEALSCFDRKICSEDGVLFWDRLFCFSGTIPYNWLFQRCAVVVHHGGSGSTAAALHTGLPQVICPFLLDQFYWAERMFWLGVAPEPLDKYLLFPDKDDDTDIWKAANVLTNALNSALSPEIKACASEISERIVSEDGVGEAVNAIKEEMKCQS</sequence>
<dbReference type="PANTHER" id="PTHR48050:SF11">
    <property type="entry name" value="GLYCOSYLTRANSFERASE"/>
    <property type="match status" value="1"/>
</dbReference>
<gene>
    <name evidence="2" type="ORF">IFM89_039346</name>
</gene>
<evidence type="ECO:0000259" key="1">
    <source>
        <dbReference type="Pfam" id="PF06722"/>
    </source>
</evidence>
<dbReference type="GO" id="GO:0016757">
    <property type="term" value="F:glycosyltransferase activity"/>
    <property type="evidence" value="ECO:0007669"/>
    <property type="project" value="UniProtKB-ARBA"/>
</dbReference>
<organism evidence="2 3">
    <name type="scientific">Coptis chinensis</name>
    <dbReference type="NCBI Taxonomy" id="261450"/>
    <lineage>
        <taxon>Eukaryota</taxon>
        <taxon>Viridiplantae</taxon>
        <taxon>Streptophyta</taxon>
        <taxon>Embryophyta</taxon>
        <taxon>Tracheophyta</taxon>
        <taxon>Spermatophyta</taxon>
        <taxon>Magnoliopsida</taxon>
        <taxon>Ranunculales</taxon>
        <taxon>Ranunculaceae</taxon>
        <taxon>Coptidoideae</taxon>
        <taxon>Coptis</taxon>
    </lineage>
</organism>
<dbReference type="OrthoDB" id="5835829at2759"/>
<accession>A0A835HT75</accession>
<dbReference type="EMBL" id="JADFTS010000006">
    <property type="protein sequence ID" value="KAF9603992.1"/>
    <property type="molecule type" value="Genomic_DNA"/>
</dbReference>
<proteinExistence type="predicted"/>
<dbReference type="Pfam" id="PF06722">
    <property type="entry name" value="EryCIII-like_C"/>
    <property type="match status" value="1"/>
</dbReference>
<dbReference type="Gene3D" id="3.40.50.2000">
    <property type="entry name" value="Glycogen Phosphorylase B"/>
    <property type="match status" value="2"/>
</dbReference>
<keyword evidence="3" id="KW-1185">Reference proteome</keyword>
<dbReference type="PANTHER" id="PTHR48050">
    <property type="entry name" value="STEROL 3-BETA-GLUCOSYLTRANSFERASE"/>
    <property type="match status" value="1"/>
</dbReference>
<comment type="caution">
    <text evidence="2">The sequence shown here is derived from an EMBL/GenBank/DDBJ whole genome shotgun (WGS) entry which is preliminary data.</text>
</comment>
<dbReference type="SUPFAM" id="SSF53756">
    <property type="entry name" value="UDP-Glycosyltransferase/glycogen phosphorylase"/>
    <property type="match status" value="1"/>
</dbReference>
<dbReference type="Proteomes" id="UP000631114">
    <property type="component" value="Unassembled WGS sequence"/>
</dbReference>
<dbReference type="AlphaFoldDB" id="A0A835HT75"/>